<dbReference type="OrthoDB" id="3266286at2"/>
<dbReference type="Proteomes" id="UP000270021">
    <property type="component" value="Chromosome"/>
</dbReference>
<evidence type="ECO:0000313" key="2">
    <source>
        <dbReference type="Proteomes" id="UP000270021"/>
    </source>
</evidence>
<keyword evidence="2" id="KW-1185">Reference proteome</keyword>
<accession>A0A3S8ZBD5</accession>
<gene>
    <name evidence="1" type="ORF">EJO69_11175</name>
</gene>
<sequence>MEVVSVRTPGSTLAALEIRVDFSMVERRAQTIGAGLSLAVASAGTEVLFSDRPSQEAEATVVIKDDSRLLDLVDRSFAVGTARFDGVEIDEFGLWALPTQHGVVQVGDVLRLIPERSDEARGPFPRVPDGLPDAPENVEKRFSPRYEERAERLWRAIAELGCRPSLEWAGSEDGEAIVGRGKDDRVLIVIDLEDVDQQQTIDRLHGSGQLHSWLSETLKHDPLDT</sequence>
<protein>
    <submittedName>
        <fullName evidence="1">Uncharacterized protein</fullName>
    </submittedName>
</protein>
<evidence type="ECO:0000313" key="1">
    <source>
        <dbReference type="EMBL" id="AZN30797.1"/>
    </source>
</evidence>
<proteinExistence type="predicted"/>
<name>A0A3S8ZBD5_9ACTO</name>
<dbReference type="KEGG" id="fsl:EJO69_11175"/>
<organism evidence="1 2">
    <name type="scientific">Flaviflexus salsibiostraticola</name>
    <dbReference type="NCBI Taxonomy" id="1282737"/>
    <lineage>
        <taxon>Bacteria</taxon>
        <taxon>Bacillati</taxon>
        <taxon>Actinomycetota</taxon>
        <taxon>Actinomycetes</taxon>
        <taxon>Actinomycetales</taxon>
        <taxon>Actinomycetaceae</taxon>
        <taxon>Flaviflexus</taxon>
    </lineage>
</organism>
<dbReference type="RefSeq" id="WP_126041851.1">
    <property type="nucleotide sequence ID" value="NZ_CP034438.1"/>
</dbReference>
<dbReference type="AlphaFoldDB" id="A0A3S8ZBD5"/>
<dbReference type="EMBL" id="CP034438">
    <property type="protein sequence ID" value="AZN30797.1"/>
    <property type="molecule type" value="Genomic_DNA"/>
</dbReference>
<reference evidence="1 2" key="1">
    <citation type="submission" date="2018-12" db="EMBL/GenBank/DDBJ databases">
        <title>Complete genome sequence of Flaviflexus salsibiostraticola KCTC 33148.</title>
        <authorList>
            <person name="Bae J.-W."/>
        </authorList>
    </citation>
    <scope>NUCLEOTIDE SEQUENCE [LARGE SCALE GENOMIC DNA]</scope>
    <source>
        <strain evidence="1 2">KCTC 33148</strain>
    </source>
</reference>